<evidence type="ECO:0000313" key="1">
    <source>
        <dbReference type="EMBL" id="EPS71821.1"/>
    </source>
</evidence>
<dbReference type="EMBL" id="AUSU01001099">
    <property type="protein sequence ID" value="EPS71821.1"/>
    <property type="molecule type" value="Genomic_DNA"/>
</dbReference>
<sequence length="116" mass="12588">MRLTSRRDVLICCRGLAAGTKPLLKERIDKETCGKIIEAAEAVKDGTQEVVSEVKRVGETITERVTTTAGNIAVDVAKKGFEKAAQNAESKNSKDFLDTARAAAEAYTERSDNKND</sequence>
<protein>
    <submittedName>
        <fullName evidence="1">Uncharacterized protein</fullName>
    </submittedName>
</protein>
<gene>
    <name evidence="1" type="ORF">M569_02941</name>
</gene>
<dbReference type="OrthoDB" id="1686201at2759"/>
<keyword evidence="2" id="KW-1185">Reference proteome</keyword>
<reference evidence="1 2" key="1">
    <citation type="journal article" date="2013" name="BMC Genomics">
        <title>The miniature genome of a carnivorous plant Genlisea aurea contains a low number of genes and short non-coding sequences.</title>
        <authorList>
            <person name="Leushkin E.V."/>
            <person name="Sutormin R.A."/>
            <person name="Nabieva E.R."/>
            <person name="Penin A.A."/>
            <person name="Kondrashov A.S."/>
            <person name="Logacheva M.D."/>
        </authorList>
    </citation>
    <scope>NUCLEOTIDE SEQUENCE [LARGE SCALE GENOMIC DNA]</scope>
</reference>
<name>S8D341_9LAMI</name>
<organism evidence="1 2">
    <name type="scientific">Genlisea aurea</name>
    <dbReference type="NCBI Taxonomy" id="192259"/>
    <lineage>
        <taxon>Eukaryota</taxon>
        <taxon>Viridiplantae</taxon>
        <taxon>Streptophyta</taxon>
        <taxon>Embryophyta</taxon>
        <taxon>Tracheophyta</taxon>
        <taxon>Spermatophyta</taxon>
        <taxon>Magnoliopsida</taxon>
        <taxon>eudicotyledons</taxon>
        <taxon>Gunneridae</taxon>
        <taxon>Pentapetalae</taxon>
        <taxon>asterids</taxon>
        <taxon>lamiids</taxon>
        <taxon>Lamiales</taxon>
        <taxon>Lentibulariaceae</taxon>
        <taxon>Genlisea</taxon>
    </lineage>
</organism>
<evidence type="ECO:0000313" key="2">
    <source>
        <dbReference type="Proteomes" id="UP000015453"/>
    </source>
</evidence>
<dbReference type="AlphaFoldDB" id="S8D341"/>
<accession>S8D341</accession>
<dbReference type="Proteomes" id="UP000015453">
    <property type="component" value="Unassembled WGS sequence"/>
</dbReference>
<comment type="caution">
    <text evidence="1">The sequence shown here is derived from an EMBL/GenBank/DDBJ whole genome shotgun (WGS) entry which is preliminary data.</text>
</comment>
<proteinExistence type="predicted"/>